<keyword evidence="5" id="KW-0119">Carbohydrate metabolism</keyword>
<feature type="region of interest" description="Disordered" evidence="6">
    <location>
        <begin position="119"/>
        <end position="155"/>
    </location>
</feature>
<dbReference type="GO" id="GO:0005737">
    <property type="term" value="C:cytoplasm"/>
    <property type="evidence" value="ECO:0007669"/>
    <property type="project" value="TreeGrafter"/>
</dbReference>
<comment type="similarity">
    <text evidence="1 5">Belongs to the glycogen phosphorylase family.</text>
</comment>
<dbReference type="Proteomes" id="UP001286313">
    <property type="component" value="Unassembled WGS sequence"/>
</dbReference>
<sequence>MGRENIFIFGMTVEEVEELKKTGYNAHHYYDNLPELRQCIDQIQSGFFSPNNPDQFKDLVNILMHHDRFYLFADFESYIKCQDEVNALYRKPDEWTRHALLNIASSGKVFRAIAPLQSTAGRSGGFSPRGKKLPPPPRAQGGGEEINDKDRKRDN</sequence>
<evidence type="ECO:0000256" key="4">
    <source>
        <dbReference type="ARBA" id="ARBA00046783"/>
    </source>
</evidence>
<keyword evidence="5" id="KW-0328">Glycosyltransferase</keyword>
<dbReference type="AlphaFoldDB" id="A0AAE1BFE0"/>
<dbReference type="GO" id="GO:0008184">
    <property type="term" value="F:glycogen phosphorylase activity"/>
    <property type="evidence" value="ECO:0007669"/>
    <property type="project" value="InterPro"/>
</dbReference>
<comment type="subunit">
    <text evidence="4">Homodimer; enzymatically active. Interacts with PPP1R3B; recruits the phosphatase PP1 which dephosphorylates and inactivates PYGL/glycogen phosphorylase.</text>
</comment>
<gene>
    <name evidence="7" type="ORF">Pcinc_043570</name>
</gene>
<comment type="catalytic activity">
    <reaction evidence="2">
        <text>[(1-&gt;4)-alpha-D-glucosyl](n) + phosphate = [(1-&gt;4)-alpha-D-glucosyl](n-1) + alpha-D-glucose 1-phosphate</text>
        <dbReference type="Rhea" id="RHEA:41732"/>
        <dbReference type="Rhea" id="RHEA-COMP:9584"/>
        <dbReference type="Rhea" id="RHEA-COMP:9586"/>
        <dbReference type="ChEBI" id="CHEBI:15444"/>
        <dbReference type="ChEBI" id="CHEBI:43474"/>
        <dbReference type="ChEBI" id="CHEBI:58601"/>
        <dbReference type="EC" id="2.4.1.1"/>
    </reaction>
    <physiologicalReaction direction="left-to-right" evidence="2">
        <dbReference type="Rhea" id="RHEA:41733"/>
    </physiologicalReaction>
</comment>
<proteinExistence type="inferred from homology"/>
<reference evidence="7" key="1">
    <citation type="submission" date="2023-10" db="EMBL/GenBank/DDBJ databases">
        <title>Genome assemblies of two species of porcelain crab, Petrolisthes cinctipes and Petrolisthes manimaculis (Anomura: Porcellanidae).</title>
        <authorList>
            <person name="Angst P."/>
        </authorList>
    </citation>
    <scope>NUCLEOTIDE SEQUENCE</scope>
    <source>
        <strain evidence="7">PB745_01</strain>
        <tissue evidence="7">Gill</tissue>
    </source>
</reference>
<organism evidence="7 8">
    <name type="scientific">Petrolisthes cinctipes</name>
    <name type="common">Flat porcelain crab</name>
    <dbReference type="NCBI Taxonomy" id="88211"/>
    <lineage>
        <taxon>Eukaryota</taxon>
        <taxon>Metazoa</taxon>
        <taxon>Ecdysozoa</taxon>
        <taxon>Arthropoda</taxon>
        <taxon>Crustacea</taxon>
        <taxon>Multicrustacea</taxon>
        <taxon>Malacostraca</taxon>
        <taxon>Eumalacostraca</taxon>
        <taxon>Eucarida</taxon>
        <taxon>Decapoda</taxon>
        <taxon>Pleocyemata</taxon>
        <taxon>Anomura</taxon>
        <taxon>Galatheoidea</taxon>
        <taxon>Porcellanidae</taxon>
        <taxon>Petrolisthes</taxon>
    </lineage>
</organism>
<dbReference type="InterPro" id="IPR000811">
    <property type="entry name" value="Glyco_trans_35"/>
</dbReference>
<accession>A0AAE1BFE0</accession>
<keyword evidence="5" id="KW-0808">Transferase</keyword>
<evidence type="ECO:0000313" key="8">
    <source>
        <dbReference type="Proteomes" id="UP001286313"/>
    </source>
</evidence>
<evidence type="ECO:0000256" key="3">
    <source>
        <dbReference type="ARBA" id="ARBA00037413"/>
    </source>
</evidence>
<dbReference type="EMBL" id="JAWQEG010008766">
    <property type="protein sequence ID" value="KAK3849682.1"/>
    <property type="molecule type" value="Genomic_DNA"/>
</dbReference>
<comment type="caution">
    <text evidence="7">The sequence shown here is derived from an EMBL/GenBank/DDBJ whole genome shotgun (WGS) entry which is preliminary data.</text>
</comment>
<comment type="function">
    <text evidence="3 5">Allosteric enzyme that catalyzes the rate-limiting step in glycogen catabolism, the phosphorolytic cleavage of glycogen to produce glucose-1-phosphate, and plays a central role in maintaining cellular and organismal glucose homeostasis.</text>
</comment>
<evidence type="ECO:0000256" key="5">
    <source>
        <dbReference type="RuleBase" id="RU000587"/>
    </source>
</evidence>
<dbReference type="PANTHER" id="PTHR11468">
    <property type="entry name" value="GLYCOGEN PHOSPHORYLASE"/>
    <property type="match status" value="1"/>
</dbReference>
<evidence type="ECO:0000256" key="2">
    <source>
        <dbReference type="ARBA" id="ARBA00036074"/>
    </source>
</evidence>
<dbReference type="EC" id="2.4.1.1" evidence="5"/>
<keyword evidence="5" id="KW-0663">Pyridoxal phosphate</keyword>
<dbReference type="Gene3D" id="3.40.50.2000">
    <property type="entry name" value="Glycogen Phosphorylase B"/>
    <property type="match status" value="1"/>
</dbReference>
<comment type="cofactor">
    <cofactor evidence="5">
        <name>pyridoxal 5'-phosphate</name>
        <dbReference type="ChEBI" id="CHEBI:597326"/>
    </cofactor>
</comment>
<feature type="compositionally biased region" description="Basic and acidic residues" evidence="6">
    <location>
        <begin position="146"/>
        <end position="155"/>
    </location>
</feature>
<evidence type="ECO:0000256" key="1">
    <source>
        <dbReference type="ARBA" id="ARBA00006047"/>
    </source>
</evidence>
<name>A0AAE1BFE0_PETCI</name>
<dbReference type="SUPFAM" id="SSF53756">
    <property type="entry name" value="UDP-Glycosyltransferase/glycogen phosphorylase"/>
    <property type="match status" value="1"/>
</dbReference>
<evidence type="ECO:0000313" key="7">
    <source>
        <dbReference type="EMBL" id="KAK3849682.1"/>
    </source>
</evidence>
<dbReference type="Pfam" id="PF00343">
    <property type="entry name" value="Phosphorylase"/>
    <property type="match status" value="1"/>
</dbReference>
<evidence type="ECO:0000256" key="6">
    <source>
        <dbReference type="SAM" id="MobiDB-lite"/>
    </source>
</evidence>
<dbReference type="PANTHER" id="PTHR11468:SF3">
    <property type="entry name" value="GLYCOGEN PHOSPHORYLASE, LIVER FORM"/>
    <property type="match status" value="1"/>
</dbReference>
<dbReference type="GO" id="GO:0005980">
    <property type="term" value="P:glycogen catabolic process"/>
    <property type="evidence" value="ECO:0007669"/>
    <property type="project" value="TreeGrafter"/>
</dbReference>
<dbReference type="GO" id="GO:0030170">
    <property type="term" value="F:pyridoxal phosphate binding"/>
    <property type="evidence" value="ECO:0007669"/>
    <property type="project" value="TreeGrafter"/>
</dbReference>
<keyword evidence="8" id="KW-1185">Reference proteome</keyword>
<protein>
    <recommendedName>
        <fullName evidence="5">Alpha-1,4 glucan phosphorylase</fullName>
        <ecNumber evidence="5">2.4.1.1</ecNumber>
    </recommendedName>
</protein>